<evidence type="ECO:0000313" key="3">
    <source>
        <dbReference type="Proteomes" id="UP001302072"/>
    </source>
</evidence>
<protein>
    <recommendedName>
        <fullName evidence="4">Transmembrane protein</fullName>
    </recommendedName>
</protein>
<feature type="transmembrane region" description="Helical" evidence="1">
    <location>
        <begin position="12"/>
        <end position="32"/>
    </location>
</feature>
<feature type="transmembrane region" description="Helical" evidence="1">
    <location>
        <begin position="313"/>
        <end position="334"/>
    </location>
</feature>
<keyword evidence="1" id="KW-0812">Transmembrane</keyword>
<feature type="transmembrane region" description="Helical" evidence="1">
    <location>
        <begin position="140"/>
        <end position="159"/>
    </location>
</feature>
<feature type="transmembrane region" description="Helical" evidence="1">
    <location>
        <begin position="39"/>
        <end position="58"/>
    </location>
</feature>
<feature type="transmembrane region" description="Helical" evidence="1">
    <location>
        <begin position="211"/>
        <end position="227"/>
    </location>
</feature>
<gene>
    <name evidence="2" type="ORF">PDM29_10380</name>
</gene>
<dbReference type="Proteomes" id="UP001302072">
    <property type="component" value="Chromosome"/>
</dbReference>
<keyword evidence="1" id="KW-1133">Transmembrane helix</keyword>
<feature type="transmembrane region" description="Helical" evidence="1">
    <location>
        <begin position="346"/>
        <end position="366"/>
    </location>
</feature>
<feature type="transmembrane region" description="Helical" evidence="1">
    <location>
        <begin position="289"/>
        <end position="306"/>
    </location>
</feature>
<dbReference type="RefSeq" id="WP_311190107.1">
    <property type="nucleotide sequence ID" value="NZ_CP115541.1"/>
</dbReference>
<name>A0ABY9YJK3_9GAMM</name>
<reference evidence="2 3" key="1">
    <citation type="submission" date="2022-12" db="EMBL/GenBank/DDBJ databases">
        <title>Two new species, Stenotrophomonas aracearum and Stenotrophomonas oahuensis, isolated from Anthurium (Araceae family) in Hawaii.</title>
        <authorList>
            <person name="Chunag S.C."/>
            <person name="Dobhal S."/>
            <person name="Alvarez A."/>
            <person name="Arif M."/>
        </authorList>
    </citation>
    <scope>NUCLEOTIDE SEQUENCE [LARGE SCALE GENOMIC DNA]</scope>
    <source>
        <strain evidence="2 3">A5586</strain>
    </source>
</reference>
<proteinExistence type="predicted"/>
<keyword evidence="1" id="KW-0472">Membrane</keyword>
<evidence type="ECO:0008006" key="4">
    <source>
        <dbReference type="Google" id="ProtNLM"/>
    </source>
</evidence>
<evidence type="ECO:0000313" key="2">
    <source>
        <dbReference type="EMBL" id="WNH50806.1"/>
    </source>
</evidence>
<feature type="transmembrane region" description="Helical" evidence="1">
    <location>
        <begin position="234"/>
        <end position="253"/>
    </location>
</feature>
<sequence length="380" mass="41184">MAGYVLAALGGFGLPTMLAFAALLVAAVWALASVRDPRAAWMVVTVLALLVIALGSPTDEWDPRSIWLFHARRIFEDGSLYAMLDGYAGFSHNDYPALVPLLSASSAQLVGDWNELFPKAAGTLLLLPALLLIARSLRSWWVAGLFAVVTLQVGGRYLADGYMDALLAVYAVAALASAARCTERTQRIAWDELLPFVLSTAVLSLIKNEGMVLATVIAAAMAAVVVLRERRVPWTLLIAFVVAMLPLLAWKLAVAGAHLTNDLASTDMKGQLLSRLPELANSTLILKKLFREWALVPLLVLAVLWRRTWSNPVVLAGAVAGLVYAGVLYAVYLGTPHDLEWHLATSVKRVVLPVFLLLMYALLVVVDRWRSAPKAAPVTQ</sequence>
<dbReference type="EMBL" id="CP115541">
    <property type="protein sequence ID" value="WNH50806.1"/>
    <property type="molecule type" value="Genomic_DNA"/>
</dbReference>
<organism evidence="2 3">
    <name type="scientific">Stenotrophomonas oahuensis</name>
    <dbReference type="NCBI Taxonomy" id="3003271"/>
    <lineage>
        <taxon>Bacteria</taxon>
        <taxon>Pseudomonadati</taxon>
        <taxon>Pseudomonadota</taxon>
        <taxon>Gammaproteobacteria</taxon>
        <taxon>Lysobacterales</taxon>
        <taxon>Lysobacteraceae</taxon>
        <taxon>Stenotrophomonas</taxon>
    </lineage>
</organism>
<keyword evidence="3" id="KW-1185">Reference proteome</keyword>
<evidence type="ECO:0000256" key="1">
    <source>
        <dbReference type="SAM" id="Phobius"/>
    </source>
</evidence>
<accession>A0ABY9YJK3</accession>
<feature type="transmembrane region" description="Helical" evidence="1">
    <location>
        <begin position="116"/>
        <end position="133"/>
    </location>
</feature>